<keyword evidence="1" id="KW-0808">Transferase</keyword>
<dbReference type="EMBL" id="JAQJJG010000010">
    <property type="protein sequence ID" value="MDN5124075.1"/>
    <property type="molecule type" value="Genomic_DNA"/>
</dbReference>
<organism evidence="3 4">
    <name type="scientific">Aliarcobacter butzleri</name>
    <dbReference type="NCBI Taxonomy" id="28197"/>
    <lineage>
        <taxon>Bacteria</taxon>
        <taxon>Pseudomonadati</taxon>
        <taxon>Campylobacterota</taxon>
        <taxon>Epsilonproteobacteria</taxon>
        <taxon>Campylobacterales</taxon>
        <taxon>Arcobacteraceae</taxon>
        <taxon>Aliarcobacter</taxon>
    </lineage>
</organism>
<sequence>MNIAIILSAGSGSRFGSDIPKQFINLAGKNIIEYTIDE</sequence>
<evidence type="ECO:0000313" key="3">
    <source>
        <dbReference type="EMBL" id="MDN5124075.1"/>
    </source>
</evidence>
<gene>
    <name evidence="3" type="ORF">PJV93_09185</name>
</gene>
<name>A0AAW7QDV7_9BACT</name>
<evidence type="ECO:0000256" key="2">
    <source>
        <dbReference type="ARBA" id="ARBA00022695"/>
    </source>
</evidence>
<dbReference type="InterPro" id="IPR034683">
    <property type="entry name" value="IspD/TarI"/>
</dbReference>
<dbReference type="InterPro" id="IPR029044">
    <property type="entry name" value="Nucleotide-diphossugar_trans"/>
</dbReference>
<dbReference type="SUPFAM" id="SSF53448">
    <property type="entry name" value="Nucleotide-diphospho-sugar transferases"/>
    <property type="match status" value="1"/>
</dbReference>
<comment type="caution">
    <text evidence="3">The sequence shown here is derived from an EMBL/GenBank/DDBJ whole genome shotgun (WGS) entry which is preliminary data.</text>
</comment>
<reference evidence="3" key="2">
    <citation type="submission" date="2023-01" db="EMBL/GenBank/DDBJ databases">
        <authorList>
            <person name="Uljanovas D."/>
        </authorList>
    </citation>
    <scope>NUCLEOTIDE SEQUENCE</scope>
    <source>
        <strain evidence="3">S41</strain>
    </source>
</reference>
<keyword evidence="2 3" id="KW-0548">Nucleotidyltransferase</keyword>
<dbReference type="RefSeq" id="WP_301370907.1">
    <property type="nucleotide sequence ID" value="NZ_JAQJJG010000010.1"/>
</dbReference>
<evidence type="ECO:0000256" key="1">
    <source>
        <dbReference type="ARBA" id="ARBA00022679"/>
    </source>
</evidence>
<dbReference type="Proteomes" id="UP001170364">
    <property type="component" value="Unassembled WGS sequence"/>
</dbReference>
<protein>
    <submittedName>
        <fullName evidence="3">2-C-methyl-D-erythritol 4-phosphate cytidylyltransferase</fullName>
    </submittedName>
</protein>
<dbReference type="GO" id="GO:0070567">
    <property type="term" value="F:cytidylyltransferase activity"/>
    <property type="evidence" value="ECO:0007669"/>
    <property type="project" value="InterPro"/>
</dbReference>
<accession>A0AAW7QDV7</accession>
<dbReference type="Gene3D" id="3.90.550.10">
    <property type="entry name" value="Spore Coat Polysaccharide Biosynthesis Protein SpsA, Chain A"/>
    <property type="match status" value="1"/>
</dbReference>
<evidence type="ECO:0000313" key="4">
    <source>
        <dbReference type="Proteomes" id="UP001170364"/>
    </source>
</evidence>
<dbReference type="AlphaFoldDB" id="A0AAW7QDV7"/>
<proteinExistence type="predicted"/>
<reference evidence="3" key="1">
    <citation type="journal article" date="2023" name="Microorganisms">
        <title>Genomic Characterization of Arcobacter butzleri Strains Isolated from Various Sources in Lithuania.</title>
        <authorList>
            <person name="Uljanovas D."/>
            <person name="Golz G."/>
            <person name="Fleischmann S."/>
            <person name="Kudirkiene E."/>
            <person name="Kasetiene N."/>
            <person name="Grineviciene A."/>
            <person name="Tamuleviciene E."/>
            <person name="Aksomaitiene J."/>
            <person name="Alter T."/>
            <person name="Malakauskas M."/>
        </authorList>
    </citation>
    <scope>NUCLEOTIDE SEQUENCE</scope>
    <source>
        <strain evidence="3">S41</strain>
    </source>
</reference>
<dbReference type="Pfam" id="PF01128">
    <property type="entry name" value="IspD"/>
    <property type="match status" value="1"/>
</dbReference>